<accession>A0A6M2D4Y7</accession>
<dbReference type="OrthoDB" id="6502720at2759"/>
<reference evidence="2" key="1">
    <citation type="submission" date="2019-09" db="EMBL/GenBank/DDBJ databases">
        <title>Organ-specific transcriptomic study of the physiology of the cattle tick, Rhipicephalus microplus.</title>
        <authorList>
            <person name="Tirloni L."/>
            <person name="Braz G."/>
            <person name="Gandara A.C.P."/>
            <person name="Sabadin G.A."/>
            <person name="da Silva R.M."/>
            <person name="Guizzo M.G."/>
            <person name="Machado J.A."/>
            <person name="Costa E.P."/>
            <person name="Gomes H.F."/>
            <person name="Moraes J."/>
            <person name="Mota M.B.S."/>
            <person name="Mesquita R.D."/>
            <person name="Alvarenga P.H."/>
            <person name="Alves F."/>
            <person name="Seixas A."/>
            <person name="da Fonseca R.N."/>
            <person name="Fogaca A."/>
            <person name="Logullo C."/>
            <person name="Tanaka A."/>
            <person name="Daffre S."/>
            <person name="Termignoni C."/>
            <person name="Vaz I.S.Jr."/>
            <person name="Oliveira P.L."/>
            <person name="Ribeiro J.M."/>
        </authorList>
    </citation>
    <scope>NUCLEOTIDE SEQUENCE</scope>
    <source>
        <strain evidence="2">Porto Alegre</strain>
    </source>
</reference>
<name>A0A6M2D4Y7_RHIMP</name>
<proteinExistence type="predicted"/>
<evidence type="ECO:0000313" key="2">
    <source>
        <dbReference type="EMBL" id="NOV40287.1"/>
    </source>
</evidence>
<dbReference type="InterPro" id="IPR052201">
    <property type="entry name" value="LRR-containing_regulator"/>
</dbReference>
<dbReference type="InterPro" id="IPR032675">
    <property type="entry name" value="LRR_dom_sf"/>
</dbReference>
<dbReference type="PANTHER" id="PTHR24111:SF0">
    <property type="entry name" value="LEUCINE-RICH REPEAT-CONTAINING PROTEIN"/>
    <property type="match status" value="1"/>
</dbReference>
<dbReference type="VEuPathDB" id="VectorBase:LOC119161054"/>
<protein>
    <submittedName>
        <fullName evidence="2">Putative nlr family card domain protein ovary overexpressed</fullName>
    </submittedName>
</protein>
<keyword evidence="1" id="KW-0677">Repeat</keyword>
<dbReference type="PANTHER" id="PTHR24111">
    <property type="entry name" value="LEUCINE-RICH REPEAT-CONTAINING PROTEIN 34"/>
    <property type="match status" value="1"/>
</dbReference>
<evidence type="ECO:0000256" key="1">
    <source>
        <dbReference type="ARBA" id="ARBA00022737"/>
    </source>
</evidence>
<dbReference type="AlphaFoldDB" id="A0A6M2D4Y7"/>
<dbReference type="Gene3D" id="3.80.10.10">
    <property type="entry name" value="Ribonuclease Inhibitor"/>
    <property type="match status" value="1"/>
</dbReference>
<sequence>MSSESALAQQLPTIPLPIMSDKTPIEIDELYSAEITQRIPDLNVPCSAERSGDQNDHTTSTSICHILDNLSRWNYILWHVCLQLQELRGPGKLSLVWVFYKGRGGCRQRAQSRDARFLFHVLLVQHRCVESLHLHDTLIEGSELGECREFVISALEENTSLRTLTIGSLFYEYKCIREDLFVAISTMTHLREIVILGSSVAPPYLVDAICPLLEYTTHLITLSMPGIIVDEEGGAFITGELMRNNTVKNLSVHVSILHSYRPNGVSIFSQFLARSMQLTSLSVQGVRLNEEGTCADIERIVGPLVLRGELEKLQLTGFNLNTKCAALLTEVVTRIEGRLRSLDISGCRWCVPKSFRQGRPASQATSGEQPGNPTLREPRCLWLQAFDYTARVQLSFFALSMAGLRADDLHALFNVAITIESLQIISLRDVSRKNLAQVCQIIRESGMSSRVRLEDSYRVDSSTLAELREFPEALHKIAISSVDHPSPRAFESTVHLACTWKQVTMLQLLLTQTVLSDVPTFHKLSKCLSSAVSLRALQLIGSNRPDLNVTLKSANPPRSVILDVISDNTTLRALRLSGFYLGDENLWFFVDEIVSSENLSEVSFVSCDPDENDSFIRLLAGEIHENKFLTTLRLRAPTDGVDEEWFHVEDVISRNTGFLTCAAHYGAGKDSSPRSQAAYGVLRQTPALRIKLEALRDEG</sequence>
<dbReference type="SUPFAM" id="SSF52047">
    <property type="entry name" value="RNI-like"/>
    <property type="match status" value="2"/>
</dbReference>
<dbReference type="EMBL" id="GHWJ01007550">
    <property type="protein sequence ID" value="NOV40287.1"/>
    <property type="molecule type" value="Transcribed_RNA"/>
</dbReference>
<organism evidence="2">
    <name type="scientific">Rhipicephalus microplus</name>
    <name type="common">Cattle tick</name>
    <name type="synonym">Boophilus microplus</name>
    <dbReference type="NCBI Taxonomy" id="6941"/>
    <lineage>
        <taxon>Eukaryota</taxon>
        <taxon>Metazoa</taxon>
        <taxon>Ecdysozoa</taxon>
        <taxon>Arthropoda</taxon>
        <taxon>Chelicerata</taxon>
        <taxon>Arachnida</taxon>
        <taxon>Acari</taxon>
        <taxon>Parasitiformes</taxon>
        <taxon>Ixodida</taxon>
        <taxon>Ixodoidea</taxon>
        <taxon>Ixodidae</taxon>
        <taxon>Rhipicephalinae</taxon>
        <taxon>Rhipicephalus</taxon>
        <taxon>Boophilus</taxon>
    </lineage>
</organism>